<gene>
    <name evidence="1" type="ORF">Tcan_00775</name>
</gene>
<dbReference type="Proteomes" id="UP000031036">
    <property type="component" value="Unassembled WGS sequence"/>
</dbReference>
<proteinExistence type="predicted"/>
<protein>
    <submittedName>
        <fullName evidence="1">Uncharacterized protein</fullName>
    </submittedName>
</protein>
<keyword evidence="2" id="KW-1185">Reference proteome</keyword>
<evidence type="ECO:0000313" key="1">
    <source>
        <dbReference type="EMBL" id="KHN88117.1"/>
    </source>
</evidence>
<feature type="non-terminal residue" evidence="1">
    <location>
        <position position="1"/>
    </location>
</feature>
<accession>A0A0B2W3D0</accession>
<dbReference type="AlphaFoldDB" id="A0A0B2W3D0"/>
<comment type="caution">
    <text evidence="1">The sequence shown here is derived from an EMBL/GenBank/DDBJ whole genome shotgun (WGS) entry which is preliminary data.</text>
</comment>
<dbReference type="EMBL" id="JPKZ01000267">
    <property type="protein sequence ID" value="KHN88117.1"/>
    <property type="molecule type" value="Genomic_DNA"/>
</dbReference>
<evidence type="ECO:0000313" key="2">
    <source>
        <dbReference type="Proteomes" id="UP000031036"/>
    </source>
</evidence>
<reference evidence="1 2" key="1">
    <citation type="submission" date="2014-11" db="EMBL/GenBank/DDBJ databases">
        <title>Genetic blueprint of the zoonotic pathogen Toxocara canis.</title>
        <authorList>
            <person name="Zhu X.-Q."/>
            <person name="Korhonen P.K."/>
            <person name="Cai H."/>
            <person name="Young N.D."/>
            <person name="Nejsum P."/>
            <person name="von Samson-Himmelstjerna G."/>
            <person name="Boag P.R."/>
            <person name="Tan P."/>
            <person name="Li Q."/>
            <person name="Min J."/>
            <person name="Yang Y."/>
            <person name="Wang X."/>
            <person name="Fang X."/>
            <person name="Hall R.S."/>
            <person name="Hofmann A."/>
            <person name="Sternberg P.W."/>
            <person name="Jex A.R."/>
            <person name="Gasser R.B."/>
        </authorList>
    </citation>
    <scope>NUCLEOTIDE SEQUENCE [LARGE SCALE GENOMIC DNA]</scope>
    <source>
        <strain evidence="1">PN_DK_2014</strain>
    </source>
</reference>
<name>A0A0B2W3D0_TOXCA</name>
<organism evidence="1 2">
    <name type="scientific">Toxocara canis</name>
    <name type="common">Canine roundworm</name>
    <dbReference type="NCBI Taxonomy" id="6265"/>
    <lineage>
        <taxon>Eukaryota</taxon>
        <taxon>Metazoa</taxon>
        <taxon>Ecdysozoa</taxon>
        <taxon>Nematoda</taxon>
        <taxon>Chromadorea</taxon>
        <taxon>Rhabditida</taxon>
        <taxon>Spirurina</taxon>
        <taxon>Ascaridomorpha</taxon>
        <taxon>Ascaridoidea</taxon>
        <taxon>Toxocaridae</taxon>
        <taxon>Toxocara</taxon>
    </lineage>
</organism>
<sequence length="124" mass="13804">QEIVDSSVAAMIDEKRARQSSLTTFSIYWLPENDNSEQPSSVCTSAIECVLFASNGCLSRSRNALFRLSSNSGHCQWTSIGPRIAITCVHMSTLQPVPHDATRSCAKKECVHFKRHLIDDDLTF</sequence>
<feature type="non-terminal residue" evidence="1">
    <location>
        <position position="124"/>
    </location>
</feature>